<dbReference type="PROSITE" id="PS51272">
    <property type="entry name" value="SLH"/>
    <property type="match status" value="2"/>
</dbReference>
<evidence type="ECO:0000313" key="4">
    <source>
        <dbReference type="EMBL" id="MFC0211788.1"/>
    </source>
</evidence>
<feature type="region of interest" description="Disordered" evidence="1">
    <location>
        <begin position="30"/>
        <end position="50"/>
    </location>
</feature>
<dbReference type="InterPro" id="IPR001119">
    <property type="entry name" value="SLH_dom"/>
</dbReference>
<feature type="signal peptide" evidence="2">
    <location>
        <begin position="1"/>
        <end position="24"/>
    </location>
</feature>
<protein>
    <submittedName>
        <fullName evidence="4">S-layer homology domain-containing protein</fullName>
    </submittedName>
</protein>
<sequence>MKLLKTLSALTLATTLFGAPLAMAEDTTAAGGTAASGGSERTSSAAAMPMPTDIPMPAPVDDEKSKAEAKITKEQAIDIAKKLVTIPEGYTIQNVNLSGRNYMIPNPSWNLNYVKKEGSQYLGNLSVQIDAVDGKLLGYSIYNSDPSYKPSYPPKVNFQAAKDVAAKWLGQINPEALAQTQYNDSNEKSSRPPLKGEVNYELKYERVVNGIVFPQNFVSVTVNGDGEVTQYQNVWNEELTFEDPKGIIDAAAAEKKVRELTEPELTYQIPYRSSTKKPLLAYTMGTYPISAKTGDVYVPEGSELDVKPNRTPLTEQPLAGAPAATLNLTKEEAIAKVTASFKLPEGMIEQESGYSENSDDITGKTMSTWNLRWSNRPKDASPKDGGPYKEIYATVNAKTGELINFNHFEPYSGEALAEVKVKQEDAKAKAVELVKSLMPAYTHQLVLENRIGGEVIPLDVVKRERGYTFMFSRYIDGVKAGYDSVSVTIDAVTGEARSFSGNFSQIDYPAQKPETIAADKAEELLLSNYELKLQYVNNIAMYPYMYAGGAYVDMIKLQAASGEPTPEQESKKAALVYALTPKYSYGPAFVLNAVTGGWVSPDSGEPVTLGKVQVTDIEGHWAQAELQLMLDYQALSVKDGKVSPDTSISKGELIKMLVISMNGGDYGIMYDTASRANSFADVKGESPYFQYVERAVDLGILDIKDGSTFNPEANVTREELSQLIVRALGYSKLAEKDGIFAKPFTDSASLKRPGEVAIVVGLGIMSASEAGSFLPAETVTKAQAATAFYRYLEARADLQGKRPIYY</sequence>
<dbReference type="RefSeq" id="WP_377468785.1">
    <property type="nucleotide sequence ID" value="NZ_JBHLWN010000022.1"/>
</dbReference>
<feature type="domain" description="SLH" evidence="3">
    <location>
        <begin position="739"/>
        <end position="802"/>
    </location>
</feature>
<organism evidence="4 5">
    <name type="scientific">Paenibacillus chartarius</name>
    <dbReference type="NCBI Taxonomy" id="747481"/>
    <lineage>
        <taxon>Bacteria</taxon>
        <taxon>Bacillati</taxon>
        <taxon>Bacillota</taxon>
        <taxon>Bacilli</taxon>
        <taxon>Bacillales</taxon>
        <taxon>Paenibacillaceae</taxon>
        <taxon>Paenibacillus</taxon>
    </lineage>
</organism>
<feature type="compositionally biased region" description="Low complexity" evidence="1">
    <location>
        <begin position="30"/>
        <end position="47"/>
    </location>
</feature>
<gene>
    <name evidence="4" type="ORF">ACFFK0_04850</name>
</gene>
<evidence type="ECO:0000313" key="5">
    <source>
        <dbReference type="Proteomes" id="UP001589776"/>
    </source>
</evidence>
<evidence type="ECO:0000259" key="3">
    <source>
        <dbReference type="PROSITE" id="PS51272"/>
    </source>
</evidence>
<dbReference type="InterPro" id="IPR032599">
    <property type="entry name" value="YcdB/YcdC_rep_domain"/>
</dbReference>
<name>A0ABV6DGM2_9BACL</name>
<feature type="domain" description="SLH" evidence="3">
    <location>
        <begin position="675"/>
        <end position="738"/>
    </location>
</feature>
<evidence type="ECO:0000256" key="1">
    <source>
        <dbReference type="SAM" id="MobiDB-lite"/>
    </source>
</evidence>
<dbReference type="Pfam" id="PF16244">
    <property type="entry name" value="DUF4901"/>
    <property type="match status" value="2"/>
</dbReference>
<feature type="chain" id="PRO_5045140394" evidence="2">
    <location>
        <begin position="25"/>
        <end position="806"/>
    </location>
</feature>
<reference evidence="4 5" key="1">
    <citation type="submission" date="2024-09" db="EMBL/GenBank/DDBJ databases">
        <authorList>
            <person name="Sun Q."/>
            <person name="Mori K."/>
        </authorList>
    </citation>
    <scope>NUCLEOTIDE SEQUENCE [LARGE SCALE GENOMIC DNA]</scope>
    <source>
        <strain evidence="4 5">CCM 7759</strain>
    </source>
</reference>
<comment type="caution">
    <text evidence="4">The sequence shown here is derived from an EMBL/GenBank/DDBJ whole genome shotgun (WGS) entry which is preliminary data.</text>
</comment>
<keyword evidence="2" id="KW-0732">Signal</keyword>
<keyword evidence="5" id="KW-1185">Reference proteome</keyword>
<proteinExistence type="predicted"/>
<accession>A0ABV6DGM2</accession>
<dbReference type="EMBL" id="JBHLWN010000022">
    <property type="protein sequence ID" value="MFC0211788.1"/>
    <property type="molecule type" value="Genomic_DNA"/>
</dbReference>
<dbReference type="Pfam" id="PF00395">
    <property type="entry name" value="SLH"/>
    <property type="match status" value="2"/>
</dbReference>
<dbReference type="Proteomes" id="UP001589776">
    <property type="component" value="Unassembled WGS sequence"/>
</dbReference>
<evidence type="ECO:0000256" key="2">
    <source>
        <dbReference type="SAM" id="SignalP"/>
    </source>
</evidence>